<evidence type="ECO:0000313" key="2">
    <source>
        <dbReference type="EMBL" id="KAL0287130.1"/>
    </source>
</evidence>
<proteinExistence type="predicted"/>
<feature type="region of interest" description="Disordered" evidence="1">
    <location>
        <begin position="112"/>
        <end position="141"/>
    </location>
</feature>
<accession>A0AAW2IY50</accession>
<evidence type="ECO:0000256" key="1">
    <source>
        <dbReference type="SAM" id="MobiDB-lite"/>
    </source>
</evidence>
<feature type="compositionally biased region" description="Polar residues" evidence="1">
    <location>
        <begin position="125"/>
        <end position="141"/>
    </location>
</feature>
<dbReference type="AlphaFoldDB" id="A0AAW2IY50"/>
<gene>
    <name evidence="2" type="ORF">Sradi_7130400</name>
</gene>
<reference evidence="2" key="2">
    <citation type="journal article" date="2024" name="Plant">
        <title>Genomic evolution and insights into agronomic trait innovations of Sesamum species.</title>
        <authorList>
            <person name="Miao H."/>
            <person name="Wang L."/>
            <person name="Qu L."/>
            <person name="Liu H."/>
            <person name="Sun Y."/>
            <person name="Le M."/>
            <person name="Wang Q."/>
            <person name="Wei S."/>
            <person name="Zheng Y."/>
            <person name="Lin W."/>
            <person name="Duan Y."/>
            <person name="Cao H."/>
            <person name="Xiong S."/>
            <person name="Wang X."/>
            <person name="Wei L."/>
            <person name="Li C."/>
            <person name="Ma Q."/>
            <person name="Ju M."/>
            <person name="Zhao R."/>
            <person name="Li G."/>
            <person name="Mu C."/>
            <person name="Tian Q."/>
            <person name="Mei H."/>
            <person name="Zhang T."/>
            <person name="Gao T."/>
            <person name="Zhang H."/>
        </authorList>
    </citation>
    <scope>NUCLEOTIDE SEQUENCE</scope>
    <source>
        <strain evidence="2">G02</strain>
    </source>
</reference>
<sequence>MLFFWSYSEGLPGDADPKTKPSVAVYVQKWHSTRSQSSDVQGADKDAKCAQVEMRGDTYPSDLRGHVASSPTTSSQNIYPLPDSLKQSSASIMETKGKELIVYNPFDVLMPDDESSDDIRVLSSVHPSSGPNSNSPDRGPL</sequence>
<feature type="region of interest" description="Disordered" evidence="1">
    <location>
        <begin position="57"/>
        <end position="81"/>
    </location>
</feature>
<dbReference type="EMBL" id="JACGWJ010000896">
    <property type="protein sequence ID" value="KAL0287130.1"/>
    <property type="molecule type" value="Genomic_DNA"/>
</dbReference>
<feature type="compositionally biased region" description="Polar residues" evidence="1">
    <location>
        <begin position="69"/>
        <end position="78"/>
    </location>
</feature>
<reference evidence="2" key="1">
    <citation type="submission" date="2020-06" db="EMBL/GenBank/DDBJ databases">
        <authorList>
            <person name="Li T."/>
            <person name="Hu X."/>
            <person name="Zhang T."/>
            <person name="Song X."/>
            <person name="Zhang H."/>
            <person name="Dai N."/>
            <person name="Sheng W."/>
            <person name="Hou X."/>
            <person name="Wei L."/>
        </authorList>
    </citation>
    <scope>NUCLEOTIDE SEQUENCE</scope>
    <source>
        <strain evidence="2">G02</strain>
        <tissue evidence="2">Leaf</tissue>
    </source>
</reference>
<comment type="caution">
    <text evidence="2">The sequence shown here is derived from an EMBL/GenBank/DDBJ whole genome shotgun (WGS) entry which is preliminary data.</text>
</comment>
<name>A0AAW2IY50_SESRA</name>
<organism evidence="2">
    <name type="scientific">Sesamum radiatum</name>
    <name type="common">Black benniseed</name>
    <dbReference type="NCBI Taxonomy" id="300843"/>
    <lineage>
        <taxon>Eukaryota</taxon>
        <taxon>Viridiplantae</taxon>
        <taxon>Streptophyta</taxon>
        <taxon>Embryophyta</taxon>
        <taxon>Tracheophyta</taxon>
        <taxon>Spermatophyta</taxon>
        <taxon>Magnoliopsida</taxon>
        <taxon>eudicotyledons</taxon>
        <taxon>Gunneridae</taxon>
        <taxon>Pentapetalae</taxon>
        <taxon>asterids</taxon>
        <taxon>lamiids</taxon>
        <taxon>Lamiales</taxon>
        <taxon>Pedaliaceae</taxon>
        <taxon>Sesamum</taxon>
    </lineage>
</organism>
<protein>
    <submittedName>
        <fullName evidence="2">Uncharacterized protein</fullName>
    </submittedName>
</protein>